<dbReference type="STRING" id="93759.A0A1R3IFM0"/>
<feature type="compositionally biased region" description="Polar residues" evidence="2">
    <location>
        <begin position="395"/>
        <end position="411"/>
    </location>
</feature>
<feature type="region of interest" description="Disordered" evidence="2">
    <location>
        <begin position="308"/>
        <end position="446"/>
    </location>
</feature>
<dbReference type="PANTHER" id="PTHR31286:SF99">
    <property type="entry name" value="DUF4283 DOMAIN-CONTAINING PROTEIN"/>
    <property type="match status" value="1"/>
</dbReference>
<dbReference type="AlphaFoldDB" id="A0A1R3IFM0"/>
<dbReference type="InterPro" id="IPR040256">
    <property type="entry name" value="At4g02000-like"/>
</dbReference>
<protein>
    <recommendedName>
        <fullName evidence="3">CCHC-type domain-containing protein</fullName>
    </recommendedName>
</protein>
<accession>A0A1R3IFM0</accession>
<gene>
    <name evidence="4" type="ORF">COLO4_23636</name>
</gene>
<dbReference type="Proteomes" id="UP000187203">
    <property type="component" value="Unassembled WGS sequence"/>
</dbReference>
<comment type="caution">
    <text evidence="4">The sequence shown here is derived from an EMBL/GenBank/DDBJ whole genome shotgun (WGS) entry which is preliminary data.</text>
</comment>
<dbReference type="PROSITE" id="PS50158">
    <property type="entry name" value="ZF_CCHC"/>
    <property type="match status" value="1"/>
</dbReference>
<dbReference type="InterPro" id="IPR001878">
    <property type="entry name" value="Znf_CCHC"/>
</dbReference>
<evidence type="ECO:0000313" key="4">
    <source>
        <dbReference type="EMBL" id="OMO81373.1"/>
    </source>
</evidence>
<feature type="region of interest" description="Disordered" evidence="2">
    <location>
        <begin position="1"/>
        <end position="33"/>
    </location>
</feature>
<feature type="domain" description="CCHC-type" evidence="3">
    <location>
        <begin position="291"/>
        <end position="306"/>
    </location>
</feature>
<dbReference type="Pfam" id="PF14111">
    <property type="entry name" value="DUF4283"/>
    <property type="match status" value="1"/>
</dbReference>
<feature type="compositionally biased region" description="Basic and acidic residues" evidence="2">
    <location>
        <begin position="421"/>
        <end position="442"/>
    </location>
</feature>
<evidence type="ECO:0000259" key="3">
    <source>
        <dbReference type="PROSITE" id="PS50158"/>
    </source>
</evidence>
<feature type="region of interest" description="Disordered" evidence="2">
    <location>
        <begin position="461"/>
        <end position="577"/>
    </location>
</feature>
<dbReference type="GO" id="GO:0008270">
    <property type="term" value="F:zinc ion binding"/>
    <property type="evidence" value="ECO:0007669"/>
    <property type="project" value="UniProtKB-KW"/>
</dbReference>
<dbReference type="EMBL" id="AWUE01018292">
    <property type="protein sequence ID" value="OMO81373.1"/>
    <property type="molecule type" value="Genomic_DNA"/>
</dbReference>
<feature type="compositionally biased region" description="Polar residues" evidence="2">
    <location>
        <begin position="497"/>
        <end position="506"/>
    </location>
</feature>
<organism evidence="4 5">
    <name type="scientific">Corchorus olitorius</name>
    <dbReference type="NCBI Taxonomy" id="93759"/>
    <lineage>
        <taxon>Eukaryota</taxon>
        <taxon>Viridiplantae</taxon>
        <taxon>Streptophyta</taxon>
        <taxon>Embryophyta</taxon>
        <taxon>Tracheophyta</taxon>
        <taxon>Spermatophyta</taxon>
        <taxon>Magnoliopsida</taxon>
        <taxon>eudicotyledons</taxon>
        <taxon>Gunneridae</taxon>
        <taxon>Pentapetalae</taxon>
        <taxon>rosids</taxon>
        <taxon>malvids</taxon>
        <taxon>Malvales</taxon>
        <taxon>Malvaceae</taxon>
        <taxon>Grewioideae</taxon>
        <taxon>Apeibeae</taxon>
        <taxon>Corchorus</taxon>
    </lineage>
</organism>
<proteinExistence type="predicted"/>
<dbReference type="PANTHER" id="PTHR31286">
    <property type="entry name" value="GLYCINE-RICH CELL WALL STRUCTURAL PROTEIN 1.8-LIKE"/>
    <property type="match status" value="1"/>
</dbReference>
<sequence>MSIRSAPAPSSDISGEEADILQRSNKRIKESSDNMILENETVNDQVTSETISAPNDMATDNGNNGFSLSYKDKLVGSQDENIISFISTPSFLEDPFDSKSEGVEEEGVASIHLSKEEKQRIKAPWAHTDIVKTYVKNVGYNFPYPRVKAQWKPEGKMDYIDVGFDFFVFRFHLSSDYSRVIYGGPLFVGPHFLSIRQWTPGFKPGKTTFTTTAVWARLPRLSLELFDSMILKRIGNQIGRLLRFDANPASASRGKYARLCVEVDLDTPLLHSVKIGKDKQPILYETISDLCFSCGCIGHNKTNCPNANNQTVVPDPVNGSSQVTPSMENEKDEPIPVRPGRAAQPADHGEPTSDEPQVGVQNDPTYRPWMVVTKRKNMPPSSKPPQEASRAKPKATQNGSTVAPKPNSQNGKGKAIVSGPKQKDFTDTQRIKENDRSAKGSDKMIASSSSGLSMFLISPLSCEPATHQSPPSKFEPPSQTRSPSLYDTSFGPDGHPQQESLSQQAPSLIATGLEQASSGEDTTCAFNKSIGVSRNESKGKRGKAKSAGGRGVPRSSSGHPPRSRSPIDRGMGSGRSE</sequence>
<keyword evidence="5" id="KW-1185">Reference proteome</keyword>
<evidence type="ECO:0000313" key="5">
    <source>
        <dbReference type="Proteomes" id="UP000187203"/>
    </source>
</evidence>
<reference evidence="5" key="1">
    <citation type="submission" date="2013-09" db="EMBL/GenBank/DDBJ databases">
        <title>Corchorus olitorius genome sequencing.</title>
        <authorList>
            <person name="Alam M."/>
            <person name="Haque M.S."/>
            <person name="Islam M.S."/>
            <person name="Emdad E.M."/>
            <person name="Islam M.M."/>
            <person name="Ahmed B."/>
            <person name="Halim A."/>
            <person name="Hossen Q.M.M."/>
            <person name="Hossain M.Z."/>
            <person name="Ahmed R."/>
            <person name="Khan M.M."/>
            <person name="Islam R."/>
            <person name="Rashid M.M."/>
            <person name="Khan S.A."/>
            <person name="Rahman M.S."/>
            <person name="Alam M."/>
            <person name="Yahiya A.S."/>
            <person name="Khan M.S."/>
            <person name="Azam M.S."/>
            <person name="Haque T."/>
            <person name="Lashkar M.Z.H."/>
            <person name="Akhand A.I."/>
            <person name="Morshed G."/>
            <person name="Roy S."/>
            <person name="Uddin K.S."/>
            <person name="Rabeya T."/>
            <person name="Hossain A.S."/>
            <person name="Chowdhury A."/>
            <person name="Snigdha A.R."/>
            <person name="Mortoza M.S."/>
            <person name="Matin S.A."/>
            <person name="Hoque S.M.E."/>
            <person name="Islam M.K."/>
            <person name="Roy D.K."/>
            <person name="Haider R."/>
            <person name="Moosa M.M."/>
            <person name="Elias S.M."/>
            <person name="Hasan A.M."/>
            <person name="Jahan S."/>
            <person name="Shafiuddin M."/>
            <person name="Mahmood N."/>
            <person name="Shommy N.S."/>
        </authorList>
    </citation>
    <scope>NUCLEOTIDE SEQUENCE [LARGE SCALE GENOMIC DNA]</scope>
    <source>
        <strain evidence="5">cv. O-4</strain>
    </source>
</reference>
<feature type="compositionally biased region" description="Polar residues" evidence="2">
    <location>
        <begin position="514"/>
        <end position="534"/>
    </location>
</feature>
<dbReference type="OrthoDB" id="1001345at2759"/>
<dbReference type="GO" id="GO:0003676">
    <property type="term" value="F:nucleic acid binding"/>
    <property type="evidence" value="ECO:0007669"/>
    <property type="project" value="InterPro"/>
</dbReference>
<keyword evidence="1" id="KW-0479">Metal-binding</keyword>
<feature type="compositionally biased region" description="Polar residues" evidence="2">
    <location>
        <begin position="466"/>
        <end position="487"/>
    </location>
</feature>
<dbReference type="InterPro" id="IPR025558">
    <property type="entry name" value="DUF4283"/>
</dbReference>
<evidence type="ECO:0000256" key="2">
    <source>
        <dbReference type="SAM" id="MobiDB-lite"/>
    </source>
</evidence>
<keyword evidence="1" id="KW-0863">Zinc-finger</keyword>
<name>A0A1R3IFM0_9ROSI</name>
<evidence type="ECO:0000256" key="1">
    <source>
        <dbReference type="PROSITE-ProRule" id="PRU00047"/>
    </source>
</evidence>
<keyword evidence="1" id="KW-0862">Zinc</keyword>
<feature type="compositionally biased region" description="Polar residues" evidence="2">
    <location>
        <begin position="308"/>
        <end position="327"/>
    </location>
</feature>